<dbReference type="GO" id="GO:1990904">
    <property type="term" value="C:ribonucleoprotein complex"/>
    <property type="evidence" value="ECO:0007669"/>
    <property type="project" value="UniProtKB-KW"/>
</dbReference>
<dbReference type="GO" id="GO:0003723">
    <property type="term" value="F:RNA binding"/>
    <property type="evidence" value="ECO:0007669"/>
    <property type="project" value="UniProtKB-UniRule"/>
</dbReference>
<dbReference type="AlphaFoldDB" id="A0A0X3P244"/>
<dbReference type="SUPFAM" id="SSF54928">
    <property type="entry name" value="RNA-binding domain, RBD"/>
    <property type="match status" value="2"/>
</dbReference>
<gene>
    <name evidence="3" type="primary">ROA1</name>
    <name evidence="3" type="ORF">TR137311</name>
</gene>
<dbReference type="PANTHER" id="PTHR15241">
    <property type="entry name" value="TRANSFORMER-2-RELATED"/>
    <property type="match status" value="1"/>
</dbReference>
<dbReference type="PANTHER" id="PTHR15241:SF386">
    <property type="entry name" value="RNA-BINDING REGION RNP-1 DOMAIN-CONTAINING PROTEIN-RELATED"/>
    <property type="match status" value="1"/>
</dbReference>
<dbReference type="InterPro" id="IPR000504">
    <property type="entry name" value="RRM_dom"/>
</dbReference>
<dbReference type="InterPro" id="IPR035979">
    <property type="entry name" value="RBD_domain_sf"/>
</dbReference>
<evidence type="ECO:0000259" key="2">
    <source>
        <dbReference type="PROSITE" id="PS50102"/>
    </source>
</evidence>
<dbReference type="Gene3D" id="3.30.70.330">
    <property type="match status" value="2"/>
</dbReference>
<reference evidence="3" key="1">
    <citation type="submission" date="2016-01" db="EMBL/GenBank/DDBJ databases">
        <title>Reference transcriptome for the parasite Schistocephalus solidus: insights into the molecular evolution of parasitism.</title>
        <authorList>
            <person name="Hebert F.O."/>
            <person name="Grambauer S."/>
            <person name="Barber I."/>
            <person name="Landry C.R."/>
            <person name="Aubin-Horth N."/>
        </authorList>
    </citation>
    <scope>NUCLEOTIDE SEQUENCE</scope>
</reference>
<dbReference type="InterPro" id="IPR012677">
    <property type="entry name" value="Nucleotide-bd_a/b_plait_sf"/>
</dbReference>
<dbReference type="SMART" id="SM00360">
    <property type="entry name" value="RRM"/>
    <property type="match status" value="2"/>
</dbReference>
<organism evidence="3">
    <name type="scientific">Schistocephalus solidus</name>
    <name type="common">Tapeworm</name>
    <dbReference type="NCBI Taxonomy" id="70667"/>
    <lineage>
        <taxon>Eukaryota</taxon>
        <taxon>Metazoa</taxon>
        <taxon>Spiralia</taxon>
        <taxon>Lophotrochozoa</taxon>
        <taxon>Platyhelminthes</taxon>
        <taxon>Cestoda</taxon>
        <taxon>Eucestoda</taxon>
        <taxon>Diphyllobothriidea</taxon>
        <taxon>Diphyllobothriidae</taxon>
        <taxon>Schistocephalus</taxon>
    </lineage>
</organism>
<evidence type="ECO:0000313" key="3">
    <source>
        <dbReference type="EMBL" id="JAP42052.1"/>
    </source>
</evidence>
<name>A0A0X3P244_SCHSO</name>
<keyword evidence="1" id="KW-0694">RNA-binding</keyword>
<dbReference type="PROSITE" id="PS50102">
    <property type="entry name" value="RRM"/>
    <property type="match status" value="2"/>
</dbReference>
<feature type="domain" description="RRM" evidence="2">
    <location>
        <begin position="437"/>
        <end position="514"/>
    </location>
</feature>
<dbReference type="Pfam" id="PF00076">
    <property type="entry name" value="RRM_1"/>
    <property type="match status" value="2"/>
</dbReference>
<feature type="domain" description="RRM" evidence="2">
    <location>
        <begin position="317"/>
        <end position="404"/>
    </location>
</feature>
<sequence length="661" mass="74785">MNEYEDFCTKCEKPPTNPRAMLCGHIFCLNPCLLPPNSNQTVVQCPICFIETDVIHLEAVAQVKPPEMCTRLANPVSESSCSTPKPCQHSSQTVCPLCVGNFQSEILAQLMKKVTDLQSKRTALQLLKTQITDKLPTRKHRLLEEVSSVADQLFNVSETSLKKTQLFLESTSAKEKTAVQKMESNLLKLKKMRNDLLETARRVVKNRATRSEVDIPSSQRSKQFIILTKLRQSAKLFRREFQTFRSLLHSCETSGLWNLVPAQNFVTIQLELQNFHLVISGSACAFEKKPPIPPLAQAKCLPNPPLKRKLTCDPDRNRIFVGDLPLSIKHYDLQEYFSQFGVVEDVVLLGPSKEQTPRRCGFVGFREWASVRKALGFHPHLLNGALITVSLPKSKRMRYAVPTHPVDRYSHLSDVGSDNHPDSDPIEDATIQLSNQNKLFVGQLHPRTTKSDLTAYFSKFGPVKNVQILTNRINSPSGNFGYVTFAESGAFIRDVLNTRHLLYGRYLNVKAAKTPAQPHLAQEKPPVQLELQKPSHKKANCATNASQAGTSNFLSRNILPHGQHCTSSDKSSVQNAREDERVIDFVTLADNEAARRRPLTTPLLHEGRYLNAKRALGVQWPRRWHAERARMLRKTVPTLRSHFVHGRLQRTIQRRLPSRQM</sequence>
<protein>
    <submittedName>
        <fullName evidence="3">Heterogeneous nuclear ribonucleoprotein A1</fullName>
    </submittedName>
</protein>
<keyword evidence="3" id="KW-0687">Ribonucleoprotein</keyword>
<proteinExistence type="predicted"/>
<dbReference type="EMBL" id="GEEE01021173">
    <property type="protein sequence ID" value="JAP42052.1"/>
    <property type="molecule type" value="Transcribed_RNA"/>
</dbReference>
<evidence type="ECO:0000256" key="1">
    <source>
        <dbReference type="PROSITE-ProRule" id="PRU00176"/>
    </source>
</evidence>
<accession>A0A0X3P244</accession>
<dbReference type="CDD" id="cd00590">
    <property type="entry name" value="RRM_SF"/>
    <property type="match status" value="1"/>
</dbReference>